<name>A0AA41U2Y6_9ACTN</name>
<keyword evidence="5" id="KW-1185">Reference proteome</keyword>
<gene>
    <name evidence="4" type="ORF">LZ495_34195</name>
</gene>
<evidence type="ECO:0000256" key="1">
    <source>
        <dbReference type="SAM" id="MobiDB-lite"/>
    </source>
</evidence>
<accession>A0AA41U2Y6</accession>
<dbReference type="PROSITE" id="PS51257">
    <property type="entry name" value="PROKAR_LIPOPROTEIN"/>
    <property type="match status" value="1"/>
</dbReference>
<dbReference type="InterPro" id="IPR017946">
    <property type="entry name" value="PLC-like_Pdiesterase_TIM-brl"/>
</dbReference>
<sequence>MTRRRIRWVAVVGSVVMAAGVSSACERNADSPPSAGPFSGQPPVAAPSPERVTPGPAMMPSRPCRVPSGAAHRGASFDEPENTLAAFARAVGAGAPAIELDVHWTRDGVPVVIHDPTVDRTTGARGRVDALTAAEVGALDAGRGQRIPRLDAVLGMAARSGAQALVELKTVPTPEQARVLVAMLAESRASYVVHSFLPAALEAVRAAQPGAPVGLTTGEYVPPEAAARFGSFFNVAKGQVDPARVAAWHGAGLKVYAWVADDPESWEALSAAGVDGIVTDRIPAYMVWARAKCAAQQ</sequence>
<dbReference type="InterPro" id="IPR030395">
    <property type="entry name" value="GP_PDE_dom"/>
</dbReference>
<dbReference type="AlphaFoldDB" id="A0AA41U2Y6"/>
<dbReference type="PANTHER" id="PTHR46211:SF1">
    <property type="entry name" value="GLYCEROPHOSPHODIESTER PHOSPHODIESTERASE, CYTOPLASMIC"/>
    <property type="match status" value="1"/>
</dbReference>
<dbReference type="Gene3D" id="3.20.20.190">
    <property type="entry name" value="Phosphatidylinositol (PI) phosphodiesterase"/>
    <property type="match status" value="1"/>
</dbReference>
<feature type="domain" description="GP-PDE" evidence="3">
    <location>
        <begin position="67"/>
        <end position="289"/>
    </location>
</feature>
<feature type="signal peptide" evidence="2">
    <location>
        <begin position="1"/>
        <end position="24"/>
    </location>
</feature>
<evidence type="ECO:0000256" key="2">
    <source>
        <dbReference type="SAM" id="SignalP"/>
    </source>
</evidence>
<organism evidence="4 5">
    <name type="scientific">Yinghuangia soli</name>
    <dbReference type="NCBI Taxonomy" id="2908204"/>
    <lineage>
        <taxon>Bacteria</taxon>
        <taxon>Bacillati</taxon>
        <taxon>Actinomycetota</taxon>
        <taxon>Actinomycetes</taxon>
        <taxon>Kitasatosporales</taxon>
        <taxon>Streptomycetaceae</taxon>
        <taxon>Yinghuangia</taxon>
    </lineage>
</organism>
<dbReference type="PROSITE" id="PS51704">
    <property type="entry name" value="GP_PDE"/>
    <property type="match status" value="1"/>
</dbReference>
<dbReference type="RefSeq" id="WP_235057019.1">
    <property type="nucleotide sequence ID" value="NZ_JAKFHA010000031.1"/>
</dbReference>
<proteinExistence type="predicted"/>
<dbReference type="Pfam" id="PF03009">
    <property type="entry name" value="GDPD"/>
    <property type="match status" value="1"/>
</dbReference>
<dbReference type="EMBL" id="JAKFHA010000031">
    <property type="protein sequence ID" value="MCF2532243.1"/>
    <property type="molecule type" value="Genomic_DNA"/>
</dbReference>
<evidence type="ECO:0000313" key="4">
    <source>
        <dbReference type="EMBL" id="MCF2532243.1"/>
    </source>
</evidence>
<protein>
    <recommendedName>
        <fullName evidence="3">GP-PDE domain-containing protein</fullName>
    </recommendedName>
</protein>
<evidence type="ECO:0000313" key="5">
    <source>
        <dbReference type="Proteomes" id="UP001165378"/>
    </source>
</evidence>
<evidence type="ECO:0000259" key="3">
    <source>
        <dbReference type="PROSITE" id="PS51704"/>
    </source>
</evidence>
<dbReference type="PANTHER" id="PTHR46211">
    <property type="entry name" value="GLYCEROPHOSPHORYL DIESTER PHOSPHODIESTERASE"/>
    <property type="match status" value="1"/>
</dbReference>
<feature type="chain" id="PRO_5041362314" description="GP-PDE domain-containing protein" evidence="2">
    <location>
        <begin position="25"/>
        <end position="297"/>
    </location>
</feature>
<dbReference type="GO" id="GO:0006629">
    <property type="term" value="P:lipid metabolic process"/>
    <property type="evidence" value="ECO:0007669"/>
    <property type="project" value="InterPro"/>
</dbReference>
<dbReference type="GO" id="GO:0008081">
    <property type="term" value="F:phosphoric diester hydrolase activity"/>
    <property type="evidence" value="ECO:0007669"/>
    <property type="project" value="InterPro"/>
</dbReference>
<keyword evidence="2" id="KW-0732">Signal</keyword>
<feature type="region of interest" description="Disordered" evidence="1">
    <location>
        <begin position="25"/>
        <end position="75"/>
    </location>
</feature>
<comment type="caution">
    <text evidence="4">The sequence shown here is derived from an EMBL/GenBank/DDBJ whole genome shotgun (WGS) entry which is preliminary data.</text>
</comment>
<reference evidence="4" key="1">
    <citation type="submission" date="2022-01" db="EMBL/GenBank/DDBJ databases">
        <title>Genome-Based Taxonomic Classification of the Phylum Actinobacteria.</title>
        <authorList>
            <person name="Gao Y."/>
        </authorList>
    </citation>
    <scope>NUCLEOTIDE SEQUENCE</scope>
    <source>
        <strain evidence="4">KLBMP 8922</strain>
    </source>
</reference>
<dbReference type="SUPFAM" id="SSF51695">
    <property type="entry name" value="PLC-like phosphodiesterases"/>
    <property type="match status" value="1"/>
</dbReference>
<dbReference type="Proteomes" id="UP001165378">
    <property type="component" value="Unassembled WGS sequence"/>
</dbReference>